<dbReference type="Pfam" id="PF10115">
    <property type="entry name" value="HlyU"/>
    <property type="match status" value="1"/>
</dbReference>
<evidence type="ECO:0000313" key="3">
    <source>
        <dbReference type="Proteomes" id="UP000028981"/>
    </source>
</evidence>
<feature type="region of interest" description="Disordered" evidence="1">
    <location>
        <begin position="1"/>
        <end position="24"/>
    </location>
</feature>
<dbReference type="OrthoDB" id="9800971at2"/>
<accession>A0A087M4Q5</accession>
<dbReference type="InterPro" id="IPR018772">
    <property type="entry name" value="Transcription_activator_HlyU"/>
</dbReference>
<dbReference type="Proteomes" id="UP000028981">
    <property type="component" value="Unassembled WGS sequence"/>
</dbReference>
<sequence length="97" mass="10683">MSFWKKLFGGGSAEDSAPAGDRSLGEESYKGFLIKAIEMRAGSEYQLAGTIEKDIGGELKNYKFIRADRMSSKEDLVALALSKGRQIIDEQGEGIYR</sequence>
<organism evidence="2 3">
    <name type="scientific">Devosia riboflavina</name>
    <dbReference type="NCBI Taxonomy" id="46914"/>
    <lineage>
        <taxon>Bacteria</taxon>
        <taxon>Pseudomonadati</taxon>
        <taxon>Pseudomonadota</taxon>
        <taxon>Alphaproteobacteria</taxon>
        <taxon>Hyphomicrobiales</taxon>
        <taxon>Devosiaceae</taxon>
        <taxon>Devosia</taxon>
    </lineage>
</organism>
<dbReference type="RefSeq" id="WP_035080324.1">
    <property type="nucleotide sequence ID" value="NZ_JQGC01000004.1"/>
</dbReference>
<dbReference type="EMBL" id="JQGC01000004">
    <property type="protein sequence ID" value="KFL31858.1"/>
    <property type="molecule type" value="Genomic_DNA"/>
</dbReference>
<reference evidence="2 3" key="1">
    <citation type="submission" date="2014-08" db="EMBL/GenBank/DDBJ databases">
        <authorList>
            <person name="Hassan Y.I."/>
            <person name="Lepp D."/>
            <person name="Zhou T."/>
        </authorList>
    </citation>
    <scope>NUCLEOTIDE SEQUENCE [LARGE SCALE GENOMIC DNA]</scope>
    <source>
        <strain evidence="2 3">IFO13584</strain>
    </source>
</reference>
<dbReference type="STRING" id="46914.JP75_05470"/>
<name>A0A087M4Q5_9HYPH</name>
<comment type="caution">
    <text evidence="2">The sequence shown here is derived from an EMBL/GenBank/DDBJ whole genome shotgun (WGS) entry which is preliminary data.</text>
</comment>
<evidence type="ECO:0000256" key="1">
    <source>
        <dbReference type="SAM" id="MobiDB-lite"/>
    </source>
</evidence>
<gene>
    <name evidence="2" type="ORF">JP75_05470</name>
</gene>
<keyword evidence="3" id="KW-1185">Reference proteome</keyword>
<proteinExistence type="predicted"/>
<protein>
    <submittedName>
        <fullName evidence="2">Uncharacterized protein</fullName>
    </submittedName>
</protein>
<dbReference type="AlphaFoldDB" id="A0A087M4Q5"/>
<evidence type="ECO:0000313" key="2">
    <source>
        <dbReference type="EMBL" id="KFL31858.1"/>
    </source>
</evidence>